<reference evidence="1 2" key="1">
    <citation type="journal article" date="2019" name="Front. Genet.">
        <title>Whole-Genome Sequencing of the Opportunistic Yeast Pathogen Candida inconspicua Uncovers Its Hybrid Origin.</title>
        <authorList>
            <person name="Mixao V."/>
            <person name="Hansen A.P."/>
            <person name="Saus E."/>
            <person name="Boekhout T."/>
            <person name="Lass-Florl C."/>
            <person name="Gabaldon T."/>
        </authorList>
    </citation>
    <scope>NUCLEOTIDE SEQUENCE [LARGE SCALE GENOMIC DNA]</scope>
    <source>
        <strain evidence="1 2">CBS 180</strain>
    </source>
</reference>
<gene>
    <name evidence="1" type="ORF">CANINC_000086</name>
</gene>
<dbReference type="OrthoDB" id="2564148at2759"/>
<evidence type="ECO:0000313" key="1">
    <source>
        <dbReference type="EMBL" id="TID31320.1"/>
    </source>
</evidence>
<comment type="caution">
    <text evidence="1">The sequence shown here is derived from an EMBL/GenBank/DDBJ whole genome shotgun (WGS) entry which is preliminary data.</text>
</comment>
<evidence type="ECO:0000313" key="2">
    <source>
        <dbReference type="Proteomes" id="UP000307173"/>
    </source>
</evidence>
<name>A0A4V4NGB4_9ASCO</name>
<proteinExistence type="predicted"/>
<organism evidence="1 2">
    <name type="scientific">Pichia inconspicua</name>
    <dbReference type="NCBI Taxonomy" id="52247"/>
    <lineage>
        <taxon>Eukaryota</taxon>
        <taxon>Fungi</taxon>
        <taxon>Dikarya</taxon>
        <taxon>Ascomycota</taxon>
        <taxon>Saccharomycotina</taxon>
        <taxon>Pichiomycetes</taxon>
        <taxon>Pichiales</taxon>
        <taxon>Pichiaceae</taxon>
        <taxon>Pichia</taxon>
    </lineage>
</organism>
<dbReference type="AlphaFoldDB" id="A0A4V4NGB4"/>
<dbReference type="EMBL" id="SELW01000014">
    <property type="protein sequence ID" value="TID31320.1"/>
    <property type="molecule type" value="Genomic_DNA"/>
</dbReference>
<dbReference type="Proteomes" id="UP000307173">
    <property type="component" value="Unassembled WGS sequence"/>
</dbReference>
<protein>
    <submittedName>
        <fullName evidence="1">Uncharacterized protein</fullName>
    </submittedName>
</protein>
<accession>A0A4V4NGB4</accession>
<keyword evidence="2" id="KW-1185">Reference proteome</keyword>
<sequence>MIPISKLSAFTSFLSSNPQIINSIQSIKFSSNEIDSTIASLLKLLISLEPKNLQEIKFDSPNNDFLFFLIDNNDGFKNRSPNRLNKIYENDELLDTQLLSSTPTQPSPFAQNPEFIDIKTLMKSSSSSSNRQLATNIPLHLKTLQLFSVYDVDLIKNNNLDFTKLEISIQNALFDNPLDMKTIKSLSNSLKSLKILNTASFDYVSEAISKYVENNPIQSNSLFPNLEVLTLTLTEKNNIKTLQTLDSICFQKLKNLEVKFSRSSTQSVESENLKIVDLLNSNLSSNQLTAVSIINLNNYNMLNDNIFRNEIFDDTNLCFALLNHSNLFTSNSNLKYLNICLNTFLTVVRAVKEGSNSYKTFVVDDHYFDRKRELFNKILDLKSLTTLIIPDFLFNWLPFLDFGINFNTDYDNNYADLTNTTSTMIIRNLYTRFKDFEVKSGLDIVKNPINFNGRSILLDFYLNELAPIMIYIANNLPNLTLLNLGGLVVTIHRSVIDPTRIEKLEGVYDSWVFTNCQNQ</sequence>